<dbReference type="AlphaFoldDB" id="A0A2X2SXR5"/>
<dbReference type="PROSITE" id="PS50943">
    <property type="entry name" value="HTH_CROC1"/>
    <property type="match status" value="1"/>
</dbReference>
<dbReference type="SUPFAM" id="SSF47413">
    <property type="entry name" value="lambda repressor-like DNA-binding domains"/>
    <property type="match status" value="1"/>
</dbReference>
<dbReference type="InterPro" id="IPR010982">
    <property type="entry name" value="Lambda_DNA-bd_dom_sf"/>
</dbReference>
<accession>A0A2X2SXR5</accession>
<evidence type="ECO:0000313" key="2">
    <source>
        <dbReference type="EMBL" id="SQA95067.1"/>
    </source>
</evidence>
<evidence type="ECO:0000259" key="1">
    <source>
        <dbReference type="PROSITE" id="PS50943"/>
    </source>
</evidence>
<dbReference type="CDD" id="cd00093">
    <property type="entry name" value="HTH_XRE"/>
    <property type="match status" value="1"/>
</dbReference>
<name>A0A2X2SXR5_CAPOC</name>
<dbReference type="Proteomes" id="UP000250169">
    <property type="component" value="Unassembled WGS sequence"/>
</dbReference>
<gene>
    <name evidence="2" type="ORF">NCTC11545_02280</name>
</gene>
<dbReference type="Gene3D" id="1.10.260.40">
    <property type="entry name" value="lambda repressor-like DNA-binding domains"/>
    <property type="match status" value="1"/>
</dbReference>
<sequence>MLNTSDFAIRLQQVMDYYGLNAAAFADSLEIQRSGISHLLSERNKPSLDFILKLIEKFPEVDMYWITQGKGSFPRKEDKELASAKKRNNLTFSVIFLK</sequence>
<dbReference type="EMBL" id="UAVS01000009">
    <property type="protein sequence ID" value="SQA95067.1"/>
    <property type="molecule type" value="Genomic_DNA"/>
</dbReference>
<dbReference type="InterPro" id="IPR001387">
    <property type="entry name" value="Cro/C1-type_HTH"/>
</dbReference>
<dbReference type="GO" id="GO:0003677">
    <property type="term" value="F:DNA binding"/>
    <property type="evidence" value="ECO:0007669"/>
    <property type="project" value="InterPro"/>
</dbReference>
<evidence type="ECO:0000313" key="3">
    <source>
        <dbReference type="Proteomes" id="UP000250169"/>
    </source>
</evidence>
<proteinExistence type="predicted"/>
<reference evidence="2 3" key="1">
    <citation type="submission" date="2018-06" db="EMBL/GenBank/DDBJ databases">
        <authorList>
            <consortium name="Pathogen Informatics"/>
            <person name="Doyle S."/>
        </authorList>
    </citation>
    <scope>NUCLEOTIDE SEQUENCE [LARGE SCALE GENOMIC DNA]</scope>
    <source>
        <strain evidence="2 3">NCTC11545</strain>
    </source>
</reference>
<feature type="domain" description="HTH cro/C1-type" evidence="1">
    <location>
        <begin position="11"/>
        <end position="66"/>
    </location>
</feature>
<organism evidence="2 3">
    <name type="scientific">Capnocytophaga ochracea</name>
    <dbReference type="NCBI Taxonomy" id="1018"/>
    <lineage>
        <taxon>Bacteria</taxon>
        <taxon>Pseudomonadati</taxon>
        <taxon>Bacteroidota</taxon>
        <taxon>Flavobacteriia</taxon>
        <taxon>Flavobacteriales</taxon>
        <taxon>Flavobacteriaceae</taxon>
        <taxon>Capnocytophaga</taxon>
    </lineage>
</organism>
<protein>
    <recommendedName>
        <fullName evidence="1">HTH cro/C1-type domain-containing protein</fullName>
    </recommendedName>
</protein>